<keyword evidence="5" id="KW-0547">Nucleotide-binding</keyword>
<evidence type="ECO:0000256" key="6">
    <source>
        <dbReference type="ARBA" id="ARBA00022840"/>
    </source>
</evidence>
<evidence type="ECO:0000256" key="3">
    <source>
        <dbReference type="ARBA" id="ARBA00022643"/>
    </source>
</evidence>
<accession>A0A1E7DNK9</accession>
<dbReference type="GO" id="GO:0009398">
    <property type="term" value="P:FMN biosynthetic process"/>
    <property type="evidence" value="ECO:0007669"/>
    <property type="project" value="TreeGrafter"/>
</dbReference>
<dbReference type="Proteomes" id="UP000095658">
    <property type="component" value="Unassembled WGS sequence"/>
</dbReference>
<reference evidence="9 10" key="1">
    <citation type="submission" date="2016-06" db="EMBL/GenBank/DDBJ databases">
        <title>Domibacillus iocasae genome sequencing.</title>
        <authorList>
            <person name="Verma A."/>
            <person name="Pal Y."/>
            <person name="Ojha A.K."/>
            <person name="Krishnamurthi S."/>
        </authorList>
    </citation>
    <scope>NUCLEOTIDE SEQUENCE [LARGE SCALE GENOMIC DNA]</scope>
    <source>
        <strain evidence="9 10">DSM 29979</strain>
    </source>
</reference>
<comment type="catalytic activity">
    <reaction evidence="7">
        <text>riboflavin + ATP = FMN + ADP + H(+)</text>
        <dbReference type="Rhea" id="RHEA:14357"/>
        <dbReference type="ChEBI" id="CHEBI:15378"/>
        <dbReference type="ChEBI" id="CHEBI:30616"/>
        <dbReference type="ChEBI" id="CHEBI:57986"/>
        <dbReference type="ChEBI" id="CHEBI:58210"/>
        <dbReference type="ChEBI" id="CHEBI:456216"/>
        <dbReference type="EC" id="2.7.1.26"/>
    </reaction>
</comment>
<dbReference type="InterPro" id="IPR023465">
    <property type="entry name" value="Riboflavin_kinase_dom_sf"/>
</dbReference>
<comment type="caution">
    <text evidence="9">The sequence shown here is derived from an EMBL/GenBank/DDBJ whole genome shotgun (WGS) entry which is preliminary data.</text>
</comment>
<evidence type="ECO:0000256" key="4">
    <source>
        <dbReference type="ARBA" id="ARBA00022679"/>
    </source>
</evidence>
<dbReference type="OrthoDB" id="9803667at2"/>
<dbReference type="STRING" id="1714016.BA724_09975"/>
<dbReference type="SMART" id="SM00904">
    <property type="entry name" value="Flavokinase"/>
    <property type="match status" value="1"/>
</dbReference>
<dbReference type="EMBL" id="MAMP01000022">
    <property type="protein sequence ID" value="OES44585.1"/>
    <property type="molecule type" value="Genomic_DNA"/>
</dbReference>
<dbReference type="Pfam" id="PF01687">
    <property type="entry name" value="Flavokinase"/>
    <property type="match status" value="1"/>
</dbReference>
<organism evidence="9 10">
    <name type="scientific">Domibacillus iocasae</name>
    <dbReference type="NCBI Taxonomy" id="1714016"/>
    <lineage>
        <taxon>Bacteria</taxon>
        <taxon>Bacillati</taxon>
        <taxon>Bacillota</taxon>
        <taxon>Bacilli</taxon>
        <taxon>Bacillales</taxon>
        <taxon>Bacillaceae</taxon>
        <taxon>Domibacillus</taxon>
    </lineage>
</organism>
<keyword evidence="6" id="KW-0067">ATP-binding</keyword>
<keyword evidence="2" id="KW-0285">Flavoprotein</keyword>
<gene>
    <name evidence="9" type="ORF">BA724_09975</name>
</gene>
<evidence type="ECO:0000256" key="1">
    <source>
        <dbReference type="ARBA" id="ARBA00012105"/>
    </source>
</evidence>
<dbReference type="AlphaFoldDB" id="A0A1E7DNK9"/>
<evidence type="ECO:0000256" key="7">
    <source>
        <dbReference type="ARBA" id="ARBA00047880"/>
    </source>
</evidence>
<keyword evidence="10" id="KW-1185">Reference proteome</keyword>
<dbReference type="SUPFAM" id="SSF82114">
    <property type="entry name" value="Riboflavin kinase-like"/>
    <property type="match status" value="1"/>
</dbReference>
<dbReference type="PANTHER" id="PTHR22749:SF6">
    <property type="entry name" value="RIBOFLAVIN KINASE"/>
    <property type="match status" value="1"/>
</dbReference>
<protein>
    <recommendedName>
        <fullName evidence="1">riboflavin kinase</fullName>
        <ecNumber evidence="1">2.7.1.26</ecNumber>
    </recommendedName>
</protein>
<dbReference type="GO" id="GO:0008531">
    <property type="term" value="F:riboflavin kinase activity"/>
    <property type="evidence" value="ECO:0007669"/>
    <property type="project" value="UniProtKB-EC"/>
</dbReference>
<dbReference type="PANTHER" id="PTHR22749">
    <property type="entry name" value="RIBOFLAVIN KINASE/FMN ADENYLYLTRANSFERASE"/>
    <property type="match status" value="1"/>
</dbReference>
<dbReference type="Gene3D" id="2.40.30.30">
    <property type="entry name" value="Riboflavin kinase-like"/>
    <property type="match status" value="1"/>
</dbReference>
<evidence type="ECO:0000256" key="5">
    <source>
        <dbReference type="ARBA" id="ARBA00022741"/>
    </source>
</evidence>
<keyword evidence="4" id="KW-0808">Transferase</keyword>
<evidence type="ECO:0000313" key="10">
    <source>
        <dbReference type="Proteomes" id="UP000095658"/>
    </source>
</evidence>
<dbReference type="EC" id="2.7.1.26" evidence="1"/>
<proteinExistence type="predicted"/>
<dbReference type="InterPro" id="IPR015865">
    <property type="entry name" value="Riboflavin_kinase_bac/euk"/>
</dbReference>
<sequence length="138" mass="15770">MTFTGLIVHGQKLGRTIDFPTANLDFIDPLTPMPKGVYAVSVYHKEDQYIGVMNVGNCPTIKELQLSQNTDLSIEVHILDFVKDIYGEYLKIKPITYLRAEKKFSNLDELKQQISRDVQMTKDLFSTMSVEEQKPISL</sequence>
<dbReference type="RefSeq" id="WP_069939175.1">
    <property type="nucleotide sequence ID" value="NZ_MAMP01000022.1"/>
</dbReference>
<dbReference type="GO" id="GO:0005524">
    <property type="term" value="F:ATP binding"/>
    <property type="evidence" value="ECO:0007669"/>
    <property type="project" value="UniProtKB-KW"/>
</dbReference>
<dbReference type="InterPro" id="IPR023468">
    <property type="entry name" value="Riboflavin_kinase"/>
</dbReference>
<name>A0A1E7DNK9_9BACI</name>
<evidence type="ECO:0000313" key="9">
    <source>
        <dbReference type="EMBL" id="OES44585.1"/>
    </source>
</evidence>
<dbReference type="GO" id="GO:0009231">
    <property type="term" value="P:riboflavin biosynthetic process"/>
    <property type="evidence" value="ECO:0007669"/>
    <property type="project" value="InterPro"/>
</dbReference>
<feature type="domain" description="Riboflavin kinase" evidence="8">
    <location>
        <begin position="1"/>
        <end position="126"/>
    </location>
</feature>
<evidence type="ECO:0000256" key="2">
    <source>
        <dbReference type="ARBA" id="ARBA00022630"/>
    </source>
</evidence>
<keyword evidence="3" id="KW-0288">FMN</keyword>
<evidence type="ECO:0000259" key="8">
    <source>
        <dbReference type="SMART" id="SM00904"/>
    </source>
</evidence>